<keyword evidence="9 14" id="KW-0133">Cell shape</keyword>
<feature type="binding site" evidence="14">
    <location>
        <position position="386"/>
    </location>
    <ligand>
        <name>Zn(2+)</name>
        <dbReference type="ChEBI" id="CHEBI:29105"/>
    </ligand>
</feature>
<dbReference type="GO" id="GO:0008658">
    <property type="term" value="F:penicillin binding"/>
    <property type="evidence" value="ECO:0007669"/>
    <property type="project" value="InterPro"/>
</dbReference>
<keyword evidence="14" id="KW-0862">Zinc</keyword>
<evidence type="ECO:0000256" key="3">
    <source>
        <dbReference type="ARBA" id="ARBA00022475"/>
    </source>
</evidence>
<keyword evidence="18" id="KW-1185">Reference proteome</keyword>
<evidence type="ECO:0000313" key="18">
    <source>
        <dbReference type="Proteomes" id="UP001319121"/>
    </source>
</evidence>
<evidence type="ECO:0000256" key="1">
    <source>
        <dbReference type="ARBA" id="ARBA00004167"/>
    </source>
</evidence>
<protein>
    <recommendedName>
        <fullName evidence="14">Peptidoglycan D,D-transpeptidase MrdA</fullName>
        <ecNumber evidence="14">3.4.16.4</ecNumber>
    </recommendedName>
    <alternativeName>
        <fullName evidence="14">Penicillin-binding protein 2</fullName>
        <shortName evidence="14">PBP-2</shortName>
    </alternativeName>
</protein>
<dbReference type="InterPro" id="IPR036138">
    <property type="entry name" value="PBP_dimer_sf"/>
</dbReference>
<evidence type="ECO:0000256" key="2">
    <source>
        <dbReference type="ARBA" id="ARBA00004236"/>
    </source>
</evidence>
<comment type="catalytic activity">
    <reaction evidence="14">
        <text>Preferential cleavage: (Ac)2-L-Lys-D-Ala-|-D-Ala. Also transpeptidation of peptidyl-alanyl moieties that are N-acyl substituents of D-alanine.</text>
        <dbReference type="EC" id="3.4.16.4"/>
    </reaction>
</comment>
<evidence type="ECO:0000256" key="10">
    <source>
        <dbReference type="ARBA" id="ARBA00022984"/>
    </source>
</evidence>
<evidence type="ECO:0000259" key="15">
    <source>
        <dbReference type="Pfam" id="PF00905"/>
    </source>
</evidence>
<evidence type="ECO:0000256" key="4">
    <source>
        <dbReference type="ARBA" id="ARBA00022519"/>
    </source>
</evidence>
<evidence type="ECO:0000256" key="9">
    <source>
        <dbReference type="ARBA" id="ARBA00022960"/>
    </source>
</evidence>
<dbReference type="Gene3D" id="3.40.710.10">
    <property type="entry name" value="DD-peptidase/beta-lactamase superfamily"/>
    <property type="match status" value="1"/>
</dbReference>
<evidence type="ECO:0000256" key="7">
    <source>
        <dbReference type="ARBA" id="ARBA00022692"/>
    </source>
</evidence>
<dbReference type="HAMAP" id="MF_02081">
    <property type="entry name" value="MrdA_transpept"/>
    <property type="match status" value="1"/>
</dbReference>
<dbReference type="InterPro" id="IPR050515">
    <property type="entry name" value="Beta-lactam/transpept"/>
</dbReference>
<dbReference type="NCBIfam" id="TIGR03423">
    <property type="entry name" value="pbp2_mrdA"/>
    <property type="match status" value="1"/>
</dbReference>
<feature type="domain" description="Penicillin-binding protein dimerisation" evidence="16">
    <location>
        <begin position="64"/>
        <end position="237"/>
    </location>
</feature>
<dbReference type="GO" id="GO:0071555">
    <property type="term" value="P:cell wall organization"/>
    <property type="evidence" value="ECO:0007669"/>
    <property type="project" value="UniProtKB-KW"/>
</dbReference>
<evidence type="ECO:0000256" key="14">
    <source>
        <dbReference type="HAMAP-Rule" id="MF_02081"/>
    </source>
</evidence>
<dbReference type="GO" id="GO:0008270">
    <property type="term" value="F:zinc ion binding"/>
    <property type="evidence" value="ECO:0007669"/>
    <property type="project" value="UniProtKB-UniRule"/>
</dbReference>
<dbReference type="Gene3D" id="3.90.1310.10">
    <property type="entry name" value="Penicillin-binding protein 2a (Domain 2)"/>
    <property type="match status" value="1"/>
</dbReference>
<dbReference type="KEGG" id="fku:FGKAn22_01430"/>
<comment type="subcellular location">
    <subcellularLocation>
        <location evidence="14">Cell inner membrane</location>
        <topology evidence="14">Single-pass membrane protein</topology>
    </subcellularLocation>
    <subcellularLocation>
        <location evidence="2">Cell membrane</location>
    </subcellularLocation>
    <subcellularLocation>
        <location evidence="1">Membrane</location>
        <topology evidence="1">Single-pass membrane protein</topology>
    </subcellularLocation>
</comment>
<feature type="domain" description="Penicillin-binding protein transpeptidase" evidence="15">
    <location>
        <begin position="271"/>
        <end position="609"/>
    </location>
</feature>
<evidence type="ECO:0000256" key="8">
    <source>
        <dbReference type="ARBA" id="ARBA00022801"/>
    </source>
</evidence>
<comment type="cofactor">
    <cofactor evidence="14">
        <name>Zn(2+)</name>
        <dbReference type="ChEBI" id="CHEBI:29105"/>
    </cofactor>
    <text evidence="14">Binds one Zn(2+) ion per subunit.</text>
</comment>
<dbReference type="GO" id="GO:0006508">
    <property type="term" value="P:proteolysis"/>
    <property type="evidence" value="ECO:0007669"/>
    <property type="project" value="UniProtKB-KW"/>
</dbReference>
<comment type="function">
    <text evidence="14">Catalyzes cross-linking of the peptidoglycan cell wall.</text>
</comment>
<dbReference type="SUPFAM" id="SSF56601">
    <property type="entry name" value="beta-lactamase/transpeptidase-like"/>
    <property type="match status" value="1"/>
</dbReference>
<evidence type="ECO:0000313" key="17">
    <source>
        <dbReference type="EMBL" id="BBI98450.1"/>
    </source>
</evidence>
<feature type="transmembrane region" description="Helical" evidence="14">
    <location>
        <begin position="21"/>
        <end position="41"/>
    </location>
</feature>
<dbReference type="AlphaFoldDB" id="A0AAN1VYU2"/>
<accession>A0AAN1VYU2</accession>
<dbReference type="EMBL" id="AP019536">
    <property type="protein sequence ID" value="BBI98450.1"/>
    <property type="molecule type" value="Genomic_DNA"/>
</dbReference>
<evidence type="ECO:0000256" key="6">
    <source>
        <dbReference type="ARBA" id="ARBA00022670"/>
    </source>
</evidence>
<feature type="active site" description="Acyl-ester intermediate" evidence="14">
    <location>
        <position position="330"/>
    </location>
</feature>
<keyword evidence="12 14" id="KW-0472">Membrane</keyword>
<evidence type="ECO:0000256" key="12">
    <source>
        <dbReference type="ARBA" id="ARBA00023136"/>
    </source>
</evidence>
<dbReference type="PANTHER" id="PTHR30627">
    <property type="entry name" value="PEPTIDOGLYCAN D,D-TRANSPEPTIDASE"/>
    <property type="match status" value="1"/>
</dbReference>
<keyword evidence="8 14" id="KW-0378">Hydrolase</keyword>
<comment type="similarity">
    <text evidence="14">Belongs to the transpeptidase family. MrdA subfamily.</text>
</comment>
<dbReference type="SUPFAM" id="SSF56519">
    <property type="entry name" value="Penicillin binding protein dimerisation domain"/>
    <property type="match status" value="1"/>
</dbReference>
<keyword evidence="3 14" id="KW-1003">Cell membrane</keyword>
<evidence type="ECO:0000256" key="13">
    <source>
        <dbReference type="ARBA" id="ARBA00023316"/>
    </source>
</evidence>
<dbReference type="GO" id="GO:0071972">
    <property type="term" value="F:peptidoglycan L,D-transpeptidase activity"/>
    <property type="evidence" value="ECO:0007669"/>
    <property type="project" value="TreeGrafter"/>
</dbReference>
<organism evidence="17 18">
    <name type="scientific">Ferrigenium kumadai</name>
    <dbReference type="NCBI Taxonomy" id="1682490"/>
    <lineage>
        <taxon>Bacteria</taxon>
        <taxon>Pseudomonadati</taxon>
        <taxon>Pseudomonadota</taxon>
        <taxon>Betaproteobacteria</taxon>
        <taxon>Nitrosomonadales</taxon>
        <taxon>Gallionellaceae</taxon>
        <taxon>Ferrigenium</taxon>
    </lineage>
</organism>
<dbReference type="EC" id="3.4.16.4" evidence="14"/>
<feature type="binding site" evidence="14">
    <location>
        <position position="354"/>
    </location>
    <ligand>
        <name>Zn(2+)</name>
        <dbReference type="ChEBI" id="CHEBI:29105"/>
    </ligand>
</feature>
<keyword evidence="7 14" id="KW-0812">Transmembrane</keyword>
<name>A0AAN1VYU2_9PROT</name>
<dbReference type="RefSeq" id="WP_212786093.1">
    <property type="nucleotide sequence ID" value="NZ_AP019536.1"/>
</dbReference>
<dbReference type="InterPro" id="IPR017790">
    <property type="entry name" value="Penicillin-binding_protein_2"/>
</dbReference>
<keyword evidence="11 14" id="KW-1133">Transmembrane helix</keyword>
<proteinExistence type="inferred from homology"/>
<keyword evidence="6 14" id="KW-0645">Protease</keyword>
<dbReference type="PANTHER" id="PTHR30627:SF2">
    <property type="entry name" value="PEPTIDOGLYCAN D,D-TRANSPEPTIDASE MRDA"/>
    <property type="match status" value="1"/>
</dbReference>
<dbReference type="GO" id="GO:0008360">
    <property type="term" value="P:regulation of cell shape"/>
    <property type="evidence" value="ECO:0007669"/>
    <property type="project" value="UniProtKB-KW"/>
</dbReference>
<evidence type="ECO:0000256" key="11">
    <source>
        <dbReference type="ARBA" id="ARBA00022989"/>
    </source>
</evidence>
<dbReference type="GO" id="GO:0009002">
    <property type="term" value="F:serine-type D-Ala-D-Ala carboxypeptidase activity"/>
    <property type="evidence" value="ECO:0007669"/>
    <property type="project" value="UniProtKB-UniRule"/>
</dbReference>
<feature type="binding site" evidence="14">
    <location>
        <position position="373"/>
    </location>
    <ligand>
        <name>Zn(2+)</name>
        <dbReference type="ChEBI" id="CHEBI:29105"/>
    </ligand>
</feature>
<dbReference type="FunFam" id="3.40.710.10:FF:000024">
    <property type="entry name" value="Penicillin-binding protein 2"/>
    <property type="match status" value="1"/>
</dbReference>
<dbReference type="Pfam" id="PF03717">
    <property type="entry name" value="PBP_dimer"/>
    <property type="match status" value="1"/>
</dbReference>
<keyword evidence="10 14" id="KW-0573">Peptidoglycan synthesis</keyword>
<dbReference type="Proteomes" id="UP001319121">
    <property type="component" value="Chromosome"/>
</dbReference>
<feature type="binding site" evidence="14">
    <location>
        <position position="367"/>
    </location>
    <ligand>
        <name>Zn(2+)</name>
        <dbReference type="ChEBI" id="CHEBI:29105"/>
    </ligand>
</feature>
<keyword evidence="13 14" id="KW-0961">Cell wall biogenesis/degradation</keyword>
<evidence type="ECO:0000256" key="5">
    <source>
        <dbReference type="ARBA" id="ARBA00022645"/>
    </source>
</evidence>
<keyword evidence="5 14" id="KW-0121">Carboxypeptidase</keyword>
<reference evidence="17 18" key="1">
    <citation type="submission" date="2019-03" db="EMBL/GenBank/DDBJ databases">
        <title>Complete genome sequence of Ferrigenium kumadai strain An22, a microaerophilic iron-oxidizing bacterium isolated from a paddy field soil.</title>
        <authorList>
            <person name="Watanabe T."/>
            <person name="Asakawa S."/>
        </authorList>
    </citation>
    <scope>NUCLEOTIDE SEQUENCE [LARGE SCALE GENOMIC DNA]</scope>
    <source>
        <strain evidence="17 18">An22</strain>
    </source>
</reference>
<dbReference type="Gene3D" id="3.30.1390.30">
    <property type="entry name" value="Penicillin-binding protein 2a, domain 3"/>
    <property type="match status" value="1"/>
</dbReference>
<evidence type="ECO:0000259" key="16">
    <source>
        <dbReference type="Pfam" id="PF03717"/>
    </source>
</evidence>
<comment type="pathway">
    <text evidence="14">Cell wall biogenesis; peptidoglycan biosynthesis.</text>
</comment>
<dbReference type="InterPro" id="IPR012338">
    <property type="entry name" value="Beta-lactam/transpept-like"/>
</dbReference>
<dbReference type="InterPro" id="IPR005311">
    <property type="entry name" value="PBP_dimer"/>
</dbReference>
<gene>
    <name evidence="14 17" type="primary">mrdA</name>
    <name evidence="17" type="ORF">FGKAn22_01430</name>
</gene>
<dbReference type="Pfam" id="PF00905">
    <property type="entry name" value="Transpeptidase"/>
    <property type="match status" value="1"/>
</dbReference>
<dbReference type="GO" id="GO:0009252">
    <property type="term" value="P:peptidoglycan biosynthetic process"/>
    <property type="evidence" value="ECO:0007669"/>
    <property type="project" value="UniProtKB-UniRule"/>
</dbReference>
<sequence length="633" mass="70488">MSKHVELKNHQREIFYFRLRLAISIGFVLTLFGILLVRFIYLQVVRHDYYQTLAESNRISVVPIVPNRGLILDRNGVVMAHNYSGYTLEVTPNKTKGLEATIDELSTLVEITPRDRKRFKKLLAERRNFETLMIRNKLTDEEVARFAAQQYRFPGVEIKARLFRDYPYGDKTAHLIGYIGRINQTDVEQLEENEQAANYRGSDYIGKTGLEQSYEDELHGTTGVEQVEVDSGGRAVRMLSRSSPVSGNTLVLSVDAKLQEIAFQAFGNYRGALIAIDPSNGEVLAFVSKPGYDPSLFIDGIDLQTWDELNNSPDKPMVNRAVNGAYPPGSTFKPYMALGALTLGKRRPEQTIFDPGYFTFGNHTFRDDKKGGHGSVDMYKSIVESCDTYYYTLANDMGIDNISNFMRQFGFGQRTGIDIEGESEGVLPSQEWKRKRFKKPELQKWYAGETISIGIGQGYNAYTPIQLAQAVATLANNGVMYRPHLVRHITDTRTGEKTLIEPKSLRTIPLRQEDIDVIKRAMIGVNKEGTGAAAFAGAGYVSAGKTGTAQVYSLKGEKYSEGHVKQELRDHALFIAFAPADQPKIALAVLVENGGFGAATAAPIARKVLDYYLLGKVPQPLPDDAAKEGDGND</sequence>
<keyword evidence="4 14" id="KW-0997">Cell inner membrane</keyword>
<keyword evidence="14" id="KW-0479">Metal-binding</keyword>
<dbReference type="GO" id="GO:0005886">
    <property type="term" value="C:plasma membrane"/>
    <property type="evidence" value="ECO:0007669"/>
    <property type="project" value="UniProtKB-SubCell"/>
</dbReference>
<dbReference type="InterPro" id="IPR001460">
    <property type="entry name" value="PCN-bd_Tpept"/>
</dbReference>